<accession>D8MJC1</accession>
<geneLocation type="plasmid" evidence="1 2">
    <name>pEB102</name>
</geneLocation>
<dbReference type="EMBL" id="FP236826">
    <property type="protein sequence ID" value="CAX53305.1"/>
    <property type="molecule type" value="Genomic_DNA"/>
</dbReference>
<evidence type="ECO:0000313" key="2">
    <source>
        <dbReference type="Proteomes" id="UP000008793"/>
    </source>
</evidence>
<proteinExistence type="predicted"/>
<gene>
    <name evidence="1" type="ordered locus">EbC_pEb10200270</name>
</gene>
<protein>
    <submittedName>
        <fullName evidence="1">Uncharacterized protein</fullName>
    </submittedName>
</protein>
<reference evidence="1 2" key="1">
    <citation type="journal article" date="2010" name="BMC Genomics">
        <title>Genome comparison of the epiphytic bacteria Erwinia billingiae and E. tasmaniensis with the pear pathogen E. pyrifoliae.</title>
        <authorList>
            <person name="Kube M."/>
            <person name="Migdoll A.M."/>
            <person name="Gehring I."/>
            <person name="Heitmann K."/>
            <person name="Mayer Y."/>
            <person name="Kuhl H."/>
            <person name="Knaust F."/>
            <person name="Geider K."/>
            <person name="Reinhardt R."/>
        </authorList>
    </citation>
    <scope>NUCLEOTIDE SEQUENCE [LARGE SCALE GENOMIC DNA]</scope>
    <source>
        <strain evidence="1 2">Eb661</strain>
        <plasmid evidence="1">pEB102</plasmid>
    </source>
</reference>
<dbReference type="AlphaFoldDB" id="D8MJC1"/>
<keyword evidence="2" id="KW-1185">Reference proteome</keyword>
<dbReference type="KEGG" id="ebi:EbC_pEb10200270"/>
<name>D8MJC1_ERWBE</name>
<dbReference type="HOGENOM" id="CLU_2507570_0_0_6"/>
<keyword evidence="1" id="KW-0614">Plasmid</keyword>
<dbReference type="Proteomes" id="UP000008793">
    <property type="component" value="Plasmid pEB102"/>
</dbReference>
<evidence type="ECO:0000313" key="1">
    <source>
        <dbReference type="EMBL" id="CAX53305.1"/>
    </source>
</evidence>
<organism evidence="2">
    <name type="scientific">Erwinia billingiae (strain Eb661)</name>
    <dbReference type="NCBI Taxonomy" id="634500"/>
    <lineage>
        <taxon>Bacteria</taxon>
        <taxon>Pseudomonadati</taxon>
        <taxon>Pseudomonadota</taxon>
        <taxon>Gammaproteobacteria</taxon>
        <taxon>Enterobacterales</taxon>
        <taxon>Erwiniaceae</taxon>
        <taxon>Erwinia</taxon>
    </lineage>
</organism>
<sequence length="85" mass="9400">MLIASLAAKHKNKPPVALSITRTTRLFFNTADAKCVDKMSVTDHTVPIATWMLTSIKGVSLDIENYCTLRLFFVLLGCGKGDRSR</sequence>